<protein>
    <submittedName>
        <fullName evidence="1">Uncharacterized protein</fullName>
    </submittedName>
</protein>
<dbReference type="PANTHER" id="PTHR38790:SF9">
    <property type="entry name" value="F-BOX DOMAIN-CONTAINING PROTEIN"/>
    <property type="match status" value="1"/>
</dbReference>
<dbReference type="AlphaFoldDB" id="A0A6A5Q6H1"/>
<dbReference type="OrthoDB" id="3796204at2759"/>
<dbReference type="EMBL" id="ML979146">
    <property type="protein sequence ID" value="KAF1911213.1"/>
    <property type="molecule type" value="Genomic_DNA"/>
</dbReference>
<dbReference type="PANTHER" id="PTHR38790">
    <property type="entry name" value="2EXR DOMAIN-CONTAINING PROTEIN-RELATED"/>
    <property type="match status" value="1"/>
</dbReference>
<sequence length="497" mass="57391">MPYLRTRIKYLRSAAKRKGGELENRYLTVAIQPPPDDKLDEVDHGDNKYMYKFRPLPPQSDPVLHLMKTITRELNRNNMAFAAAHVRIHASTPAPPFWPIDPARPYYDAKLYTFIMNEYLESFEARYYREFPITAAVCVHTTIGCLDKDAVYIKIGNDWQHFRKWLLSKCHPKQALGVCAQRMWWKLNGKKFRLLDLPAELRVMIFERVLGPRVYPLSTIPGYNDRDSNAHQNATVCWGLGFYTADARRRQRIPGWLWGGHPHTIAGPSVSQPNLAILQLNKQIHAEALRAGWEGSCKCFFSPRQFQSVIEARHPMPNYDWLSKVVLDFTMEGWFEFFGIKTFEYFHLDLSESHGAMLRGIPMVKSLELLFRSPDDGWHFGPWSPGWGASGPYTCCQRVMVDWIMTVAWPYVKHLPKVMVGGAVKRDSETKWNNLLALALKDKDAVFDHARNEWAIFNTPPTHLPPPCSCRTPCTVEHASRTGLVYRHTDTFDHEDD</sequence>
<evidence type="ECO:0000313" key="1">
    <source>
        <dbReference type="EMBL" id="KAF1911213.1"/>
    </source>
</evidence>
<dbReference type="Proteomes" id="UP000800096">
    <property type="component" value="Unassembled WGS sequence"/>
</dbReference>
<organism evidence="1 2">
    <name type="scientific">Ampelomyces quisqualis</name>
    <name type="common">Powdery mildew agent</name>
    <dbReference type="NCBI Taxonomy" id="50730"/>
    <lineage>
        <taxon>Eukaryota</taxon>
        <taxon>Fungi</taxon>
        <taxon>Dikarya</taxon>
        <taxon>Ascomycota</taxon>
        <taxon>Pezizomycotina</taxon>
        <taxon>Dothideomycetes</taxon>
        <taxon>Pleosporomycetidae</taxon>
        <taxon>Pleosporales</taxon>
        <taxon>Pleosporineae</taxon>
        <taxon>Phaeosphaeriaceae</taxon>
        <taxon>Ampelomyces</taxon>
    </lineage>
</organism>
<name>A0A6A5Q6H1_AMPQU</name>
<gene>
    <name evidence="1" type="ORF">BDU57DRAFT_543574</name>
</gene>
<evidence type="ECO:0000313" key="2">
    <source>
        <dbReference type="Proteomes" id="UP000800096"/>
    </source>
</evidence>
<keyword evidence="2" id="KW-1185">Reference proteome</keyword>
<reference evidence="1" key="1">
    <citation type="journal article" date="2020" name="Stud. Mycol.">
        <title>101 Dothideomycetes genomes: a test case for predicting lifestyles and emergence of pathogens.</title>
        <authorList>
            <person name="Haridas S."/>
            <person name="Albert R."/>
            <person name="Binder M."/>
            <person name="Bloem J."/>
            <person name="Labutti K."/>
            <person name="Salamov A."/>
            <person name="Andreopoulos B."/>
            <person name="Baker S."/>
            <person name="Barry K."/>
            <person name="Bills G."/>
            <person name="Bluhm B."/>
            <person name="Cannon C."/>
            <person name="Castanera R."/>
            <person name="Culley D."/>
            <person name="Daum C."/>
            <person name="Ezra D."/>
            <person name="Gonzalez J."/>
            <person name="Henrissat B."/>
            <person name="Kuo A."/>
            <person name="Liang C."/>
            <person name="Lipzen A."/>
            <person name="Lutzoni F."/>
            <person name="Magnuson J."/>
            <person name="Mondo S."/>
            <person name="Nolan M."/>
            <person name="Ohm R."/>
            <person name="Pangilinan J."/>
            <person name="Park H.-J."/>
            <person name="Ramirez L."/>
            <person name="Alfaro M."/>
            <person name="Sun H."/>
            <person name="Tritt A."/>
            <person name="Yoshinaga Y."/>
            <person name="Zwiers L.-H."/>
            <person name="Turgeon B."/>
            <person name="Goodwin S."/>
            <person name="Spatafora J."/>
            <person name="Crous P."/>
            <person name="Grigoriev I."/>
        </authorList>
    </citation>
    <scope>NUCLEOTIDE SEQUENCE</scope>
    <source>
        <strain evidence="1">HMLAC05119</strain>
    </source>
</reference>
<proteinExistence type="predicted"/>
<accession>A0A6A5Q6H1</accession>